<organism evidence="1 2">
    <name type="scientific">Desulfotalea psychrophila (strain LSv54 / DSM 12343)</name>
    <dbReference type="NCBI Taxonomy" id="177439"/>
    <lineage>
        <taxon>Bacteria</taxon>
        <taxon>Pseudomonadati</taxon>
        <taxon>Thermodesulfobacteriota</taxon>
        <taxon>Desulfobulbia</taxon>
        <taxon>Desulfobulbales</taxon>
        <taxon>Desulfocapsaceae</taxon>
        <taxon>Desulfotalea</taxon>
    </lineage>
</organism>
<keyword evidence="2" id="KW-1185">Reference proteome</keyword>
<dbReference type="AlphaFoldDB" id="Q6AN44"/>
<protein>
    <submittedName>
        <fullName evidence="1">Related to transposase</fullName>
    </submittedName>
</protein>
<dbReference type="STRING" id="177439.DP1501"/>
<reference evidence="2" key="1">
    <citation type="journal article" date="2004" name="Environ. Microbiol.">
        <title>The genome of Desulfotalea psychrophila, a sulfate-reducing bacterium from permanently cold Arctic sediments.</title>
        <authorList>
            <person name="Rabus R."/>
            <person name="Ruepp A."/>
            <person name="Frickey T."/>
            <person name="Rattei T."/>
            <person name="Fartmann B."/>
            <person name="Stark M."/>
            <person name="Bauer M."/>
            <person name="Zibat A."/>
            <person name="Lombardot T."/>
            <person name="Becker I."/>
            <person name="Amann J."/>
            <person name="Gellner K."/>
            <person name="Teeling H."/>
            <person name="Leuschner W.D."/>
            <person name="Gloeckner F.-O."/>
            <person name="Lupas A.N."/>
            <person name="Amann R."/>
            <person name="Klenk H.-P."/>
        </authorList>
    </citation>
    <scope>NUCLEOTIDE SEQUENCE [LARGE SCALE GENOMIC DNA]</scope>
    <source>
        <strain evidence="2">DSM 12343 / LSv54</strain>
    </source>
</reference>
<dbReference type="KEGG" id="dps:DP1501"/>
<evidence type="ECO:0000313" key="2">
    <source>
        <dbReference type="Proteomes" id="UP000000602"/>
    </source>
</evidence>
<dbReference type="EMBL" id="CR522870">
    <property type="protein sequence ID" value="CAG36230.1"/>
    <property type="molecule type" value="Genomic_DNA"/>
</dbReference>
<dbReference type="HOGENOM" id="CLU_2896802_0_0_7"/>
<proteinExistence type="predicted"/>
<accession>Q6AN44</accession>
<dbReference type="Proteomes" id="UP000000602">
    <property type="component" value="Chromosome"/>
</dbReference>
<evidence type="ECO:0000313" key="1">
    <source>
        <dbReference type="EMBL" id="CAG36230.1"/>
    </source>
</evidence>
<gene>
    <name evidence="1" type="ordered locus">DP1501</name>
</gene>
<sequence length="62" mass="6855">MVHTIRKSAMKLLESKVSAHPPRKNAAMWKEGHPRNEAIGALRKGELKEWKASTGVSSKVSC</sequence>
<name>Q6AN44_DESPS</name>